<evidence type="ECO:0000256" key="2">
    <source>
        <dbReference type="SAM" id="SignalP"/>
    </source>
</evidence>
<comment type="caution">
    <text evidence="4">The sequence shown here is derived from an EMBL/GenBank/DDBJ whole genome shotgun (WGS) entry which is preliminary data.</text>
</comment>
<dbReference type="RefSeq" id="WP_188619421.1">
    <property type="nucleotide sequence ID" value="NZ_BMJE01000001.1"/>
</dbReference>
<keyword evidence="5" id="KW-1185">Reference proteome</keyword>
<dbReference type="Gene3D" id="2.60.120.260">
    <property type="entry name" value="Galactose-binding domain-like"/>
    <property type="match status" value="1"/>
</dbReference>
<name>A0ABQ1JE80_9FLAO</name>
<sequence>MMKRLLLGFFSLGAVLATNAQDSCTNAIEITNDEVVSVPTISGAYVVKCWHGEMTEQDPEEGTTMLRANWYSYIPSANGLLTITSVLDTNPIESTNTRLSVFTGTCENLDCYNAGENVDIQNGDYRTTTIIPVEEGVTYYIAWDNNWSDSGFDFSVSFEEKDCLSPNDFSVSPFSDFSTTSATFSWNPSITNTDTYEVEVGDAGFTPGLGEGETFYTDMASIDLSGLSITDNEVLYVYLRSNCTDNSYGRWIGPRLLYLAANTPYENGFEFGLEGFRTAITDWLLPYQAPELEVFSYEGEGLAFTKTSTTEVSDAWLYSRAFRLEAGQEVTLTFFTRLLSPPDDTVTATLDITVGTAIGSENQTNILQTITTSVEDTYTERTVYFTPTESGIYYFGFHNNSPIASYPASLLLDNISLMDTPAGTANIENSQFTVFPNPANNVVNIVNANNILVNAVEVVDLNGRTVKSVKFDGVSEAQINISELSSGVYMMNINTDNGSVIKKIVKN</sequence>
<evidence type="ECO:0000313" key="5">
    <source>
        <dbReference type="Proteomes" id="UP000615760"/>
    </source>
</evidence>
<feature type="domain" description="Secretion system C-terminal sorting" evidence="3">
    <location>
        <begin position="434"/>
        <end position="505"/>
    </location>
</feature>
<protein>
    <recommendedName>
        <fullName evidence="3">Secretion system C-terminal sorting domain-containing protein</fullName>
    </recommendedName>
</protein>
<dbReference type="NCBIfam" id="TIGR04183">
    <property type="entry name" value="Por_Secre_tail"/>
    <property type="match status" value="1"/>
</dbReference>
<feature type="signal peptide" evidence="2">
    <location>
        <begin position="1"/>
        <end position="20"/>
    </location>
</feature>
<dbReference type="Proteomes" id="UP000615760">
    <property type="component" value="Unassembled WGS sequence"/>
</dbReference>
<feature type="chain" id="PRO_5045597261" description="Secretion system C-terminal sorting domain-containing protein" evidence="2">
    <location>
        <begin position="21"/>
        <end position="507"/>
    </location>
</feature>
<proteinExistence type="predicted"/>
<dbReference type="EMBL" id="BMJE01000001">
    <property type="protein sequence ID" value="GGB66148.1"/>
    <property type="molecule type" value="Genomic_DNA"/>
</dbReference>
<dbReference type="Pfam" id="PF18962">
    <property type="entry name" value="Por_Secre_tail"/>
    <property type="match status" value="1"/>
</dbReference>
<organism evidence="4 5">
    <name type="scientific">Flavobacterium suaedae</name>
    <dbReference type="NCBI Taxonomy" id="1767027"/>
    <lineage>
        <taxon>Bacteria</taxon>
        <taxon>Pseudomonadati</taxon>
        <taxon>Bacteroidota</taxon>
        <taxon>Flavobacteriia</taxon>
        <taxon>Flavobacteriales</taxon>
        <taxon>Flavobacteriaceae</taxon>
        <taxon>Flavobacterium</taxon>
    </lineage>
</organism>
<evidence type="ECO:0000313" key="4">
    <source>
        <dbReference type="EMBL" id="GGB66148.1"/>
    </source>
</evidence>
<dbReference type="InterPro" id="IPR026444">
    <property type="entry name" value="Secre_tail"/>
</dbReference>
<gene>
    <name evidence="4" type="ORF">GCM10007424_02630</name>
</gene>
<accession>A0ABQ1JE80</accession>
<reference evidence="5" key="1">
    <citation type="journal article" date="2019" name="Int. J. Syst. Evol. Microbiol.">
        <title>The Global Catalogue of Microorganisms (GCM) 10K type strain sequencing project: providing services to taxonomists for standard genome sequencing and annotation.</title>
        <authorList>
            <consortium name="The Broad Institute Genomics Platform"/>
            <consortium name="The Broad Institute Genome Sequencing Center for Infectious Disease"/>
            <person name="Wu L."/>
            <person name="Ma J."/>
        </authorList>
    </citation>
    <scope>NUCLEOTIDE SEQUENCE [LARGE SCALE GENOMIC DNA]</scope>
    <source>
        <strain evidence="5">CGMCC 1.15461</strain>
    </source>
</reference>
<evidence type="ECO:0000256" key="1">
    <source>
        <dbReference type="ARBA" id="ARBA00022729"/>
    </source>
</evidence>
<evidence type="ECO:0000259" key="3">
    <source>
        <dbReference type="Pfam" id="PF18962"/>
    </source>
</evidence>
<dbReference type="NCBIfam" id="NF038128">
    <property type="entry name" value="choice_anch_J"/>
    <property type="match status" value="1"/>
</dbReference>
<keyword evidence="1 2" id="KW-0732">Signal</keyword>